<evidence type="ECO:0000313" key="2">
    <source>
        <dbReference type="EMBL" id="KAI2643015.1"/>
    </source>
</evidence>
<gene>
    <name evidence="2" type="ORF">H4Q32_027458</name>
</gene>
<dbReference type="Proteomes" id="UP000830375">
    <property type="component" value="Unassembled WGS sequence"/>
</dbReference>
<accession>A0ABQ8L1Q3</accession>
<comment type="caution">
    <text evidence="2">The sequence shown here is derived from an EMBL/GenBank/DDBJ whole genome shotgun (WGS) entry which is preliminary data.</text>
</comment>
<dbReference type="EMBL" id="JACTAM010002807">
    <property type="protein sequence ID" value="KAI2643015.1"/>
    <property type="molecule type" value="Genomic_DNA"/>
</dbReference>
<sequence length="219" mass="24320">MSHTFAVLMGLFHDYISYPEEIMKIGSDACSTESEAELAAMVLWAAKSIELEVPKAPSPERSRLNDWFLGAGSDVPPRSTLVSFFPEDHEELTKMWWAPYTASSHLSSSLLTTDTLMFPRWSVQLWCTCDAEKVRFLDAPISQAGLFGNTVEDFGVQKQTEAIKHILPRCESTKPPGTRPLPARRRGRPLAASTPGRRRVAHPAAQGPAKNTRKSAKRP</sequence>
<feature type="region of interest" description="Disordered" evidence="1">
    <location>
        <begin position="170"/>
        <end position="219"/>
    </location>
</feature>
<evidence type="ECO:0000256" key="1">
    <source>
        <dbReference type="SAM" id="MobiDB-lite"/>
    </source>
</evidence>
<proteinExistence type="predicted"/>
<evidence type="ECO:0000313" key="3">
    <source>
        <dbReference type="Proteomes" id="UP000830375"/>
    </source>
</evidence>
<reference evidence="2 3" key="1">
    <citation type="submission" date="2022-01" db="EMBL/GenBank/DDBJ databases">
        <title>A high-quality chromosome-level genome assembly of rohu carp, Labeo rohita.</title>
        <authorList>
            <person name="Arick M.A. II"/>
            <person name="Hsu C.-Y."/>
            <person name="Magbanua Z."/>
            <person name="Pechanova O."/>
            <person name="Grover C."/>
            <person name="Miller E."/>
            <person name="Thrash A."/>
            <person name="Ezzel L."/>
            <person name="Alam S."/>
            <person name="Benzie J."/>
            <person name="Hamilton M."/>
            <person name="Karsi A."/>
            <person name="Lawrence M.L."/>
            <person name="Peterson D.G."/>
        </authorList>
    </citation>
    <scope>NUCLEOTIDE SEQUENCE [LARGE SCALE GENOMIC DNA]</scope>
    <source>
        <strain evidence="3">BAU-BD-2019</strain>
        <tissue evidence="2">Blood</tissue>
    </source>
</reference>
<organism evidence="2 3">
    <name type="scientific">Labeo rohita</name>
    <name type="common">Indian major carp</name>
    <name type="synonym">Cyprinus rohita</name>
    <dbReference type="NCBI Taxonomy" id="84645"/>
    <lineage>
        <taxon>Eukaryota</taxon>
        <taxon>Metazoa</taxon>
        <taxon>Chordata</taxon>
        <taxon>Craniata</taxon>
        <taxon>Vertebrata</taxon>
        <taxon>Euteleostomi</taxon>
        <taxon>Actinopterygii</taxon>
        <taxon>Neopterygii</taxon>
        <taxon>Teleostei</taxon>
        <taxon>Ostariophysi</taxon>
        <taxon>Cypriniformes</taxon>
        <taxon>Cyprinidae</taxon>
        <taxon>Labeoninae</taxon>
        <taxon>Labeonini</taxon>
        <taxon>Labeo</taxon>
    </lineage>
</organism>
<name>A0ABQ8L1Q3_LABRO</name>
<protein>
    <submittedName>
        <fullName evidence="2">1,4-alpha-glucan branching enzyme GlgB</fullName>
    </submittedName>
</protein>
<keyword evidence="3" id="KW-1185">Reference proteome</keyword>